<dbReference type="RefSeq" id="WP_155704070.1">
    <property type="nucleotide sequence ID" value="NZ_CP034235.1"/>
</dbReference>
<protein>
    <submittedName>
        <fullName evidence="4">Carbohydrate-binding protein</fullName>
    </submittedName>
</protein>
<dbReference type="OrthoDB" id="9770043at2"/>
<feature type="domain" description="CBM6" evidence="3">
    <location>
        <begin position="893"/>
        <end position="1020"/>
    </location>
</feature>
<dbReference type="InterPro" id="IPR012938">
    <property type="entry name" value="Glc/Sorbosone_DH"/>
</dbReference>
<gene>
    <name evidence="4" type="ORF">EHS13_30840</name>
</gene>
<proteinExistence type="predicted"/>
<dbReference type="Pfam" id="PF06283">
    <property type="entry name" value="ThuA"/>
    <property type="match status" value="1"/>
</dbReference>
<dbReference type="AlphaFoldDB" id="A0A6B8RT16"/>
<dbReference type="SUPFAM" id="SSF52317">
    <property type="entry name" value="Class I glutamine amidotransferase-like"/>
    <property type="match status" value="1"/>
</dbReference>
<dbReference type="InterPro" id="IPR029010">
    <property type="entry name" value="ThuA-like"/>
</dbReference>
<dbReference type="Gene3D" id="2.120.10.30">
    <property type="entry name" value="TolB, C-terminal domain"/>
    <property type="match status" value="1"/>
</dbReference>
<organism evidence="4 5">
    <name type="scientific">Paenibacillus psychroresistens</name>
    <dbReference type="NCBI Taxonomy" id="1778678"/>
    <lineage>
        <taxon>Bacteria</taxon>
        <taxon>Bacillati</taxon>
        <taxon>Bacillota</taxon>
        <taxon>Bacilli</taxon>
        <taxon>Bacillales</taxon>
        <taxon>Paenibacillaceae</taxon>
        <taxon>Paenibacillus</taxon>
    </lineage>
</organism>
<dbReference type="SUPFAM" id="SSF49785">
    <property type="entry name" value="Galactose-binding domain-like"/>
    <property type="match status" value="1"/>
</dbReference>
<dbReference type="PANTHER" id="PTHR40469">
    <property type="entry name" value="SECRETED GLYCOSYL HYDROLASE"/>
    <property type="match status" value="1"/>
</dbReference>
<reference evidence="5" key="1">
    <citation type="submission" date="2018-11" db="EMBL/GenBank/DDBJ databases">
        <title>Complete genome sequence of Paenibacillus sp. ML311-T8.</title>
        <authorList>
            <person name="Nam Y.-D."/>
            <person name="Kang J."/>
            <person name="Chung W.-H."/>
            <person name="Park Y.S."/>
        </authorList>
    </citation>
    <scope>NUCLEOTIDE SEQUENCE [LARGE SCALE GENOMIC DNA]</scope>
    <source>
        <strain evidence="5">ML311-T8</strain>
    </source>
</reference>
<dbReference type="InterPro" id="IPR029062">
    <property type="entry name" value="Class_I_gatase-like"/>
</dbReference>
<accession>A0A6B8RT16</accession>
<dbReference type="InterPro" id="IPR008979">
    <property type="entry name" value="Galactose-bd-like_sf"/>
</dbReference>
<keyword evidence="1" id="KW-0732">Signal</keyword>
<dbReference type="InterPro" id="IPR011042">
    <property type="entry name" value="6-blade_b-propeller_TolB-like"/>
</dbReference>
<dbReference type="SMART" id="SM00089">
    <property type="entry name" value="PKD"/>
    <property type="match status" value="1"/>
</dbReference>
<evidence type="ECO:0000259" key="2">
    <source>
        <dbReference type="PROSITE" id="PS50093"/>
    </source>
</evidence>
<dbReference type="InterPro" id="IPR000601">
    <property type="entry name" value="PKD_dom"/>
</dbReference>
<dbReference type="PANTHER" id="PTHR40469:SF2">
    <property type="entry name" value="GALACTOSE-BINDING DOMAIN-LIKE SUPERFAMILY PROTEIN"/>
    <property type="match status" value="1"/>
</dbReference>
<evidence type="ECO:0000313" key="4">
    <source>
        <dbReference type="EMBL" id="QGQ98964.1"/>
    </source>
</evidence>
<feature type="domain" description="PKD" evidence="2">
    <location>
        <begin position="700"/>
        <end position="783"/>
    </location>
</feature>
<dbReference type="InterPro" id="IPR013783">
    <property type="entry name" value="Ig-like_fold"/>
</dbReference>
<dbReference type="SUPFAM" id="SSF49299">
    <property type="entry name" value="PKD domain"/>
    <property type="match status" value="1"/>
</dbReference>
<dbReference type="KEGG" id="ppsc:EHS13_30840"/>
<name>A0A6B8RT16_9BACL</name>
<dbReference type="Pfam" id="PF03422">
    <property type="entry name" value="CBM_6"/>
    <property type="match status" value="1"/>
</dbReference>
<keyword evidence="5" id="KW-1185">Reference proteome</keyword>
<dbReference type="InterPro" id="IPR006584">
    <property type="entry name" value="Cellulose-bd_IV"/>
</dbReference>
<dbReference type="Gene3D" id="2.60.120.260">
    <property type="entry name" value="Galactose-binding domain-like"/>
    <property type="match status" value="1"/>
</dbReference>
<dbReference type="CDD" id="cd04084">
    <property type="entry name" value="CBM6_xylanase-like"/>
    <property type="match status" value="1"/>
</dbReference>
<evidence type="ECO:0000256" key="1">
    <source>
        <dbReference type="ARBA" id="ARBA00022729"/>
    </source>
</evidence>
<evidence type="ECO:0000259" key="3">
    <source>
        <dbReference type="PROSITE" id="PS51175"/>
    </source>
</evidence>
<evidence type="ECO:0000313" key="5">
    <source>
        <dbReference type="Proteomes" id="UP000426246"/>
    </source>
</evidence>
<dbReference type="SUPFAM" id="SSF50952">
    <property type="entry name" value="Soluble quinoprotein glucose dehydrogenase"/>
    <property type="match status" value="1"/>
</dbReference>
<dbReference type="GO" id="GO:0030246">
    <property type="term" value="F:carbohydrate binding"/>
    <property type="evidence" value="ECO:0007669"/>
    <property type="project" value="InterPro"/>
</dbReference>
<dbReference type="Pfam" id="PF07995">
    <property type="entry name" value="GSDH"/>
    <property type="match status" value="1"/>
</dbReference>
<dbReference type="Gene3D" id="2.60.40.10">
    <property type="entry name" value="Immunoglobulins"/>
    <property type="match status" value="1"/>
</dbReference>
<dbReference type="Proteomes" id="UP000426246">
    <property type="component" value="Chromosome"/>
</dbReference>
<dbReference type="EMBL" id="CP034235">
    <property type="protein sequence ID" value="QGQ98964.1"/>
    <property type="molecule type" value="Genomic_DNA"/>
</dbReference>
<dbReference type="PROSITE" id="PS50093">
    <property type="entry name" value="PKD"/>
    <property type="match status" value="1"/>
</dbReference>
<dbReference type="InterPro" id="IPR035986">
    <property type="entry name" value="PKD_dom_sf"/>
</dbReference>
<dbReference type="InterPro" id="IPR011041">
    <property type="entry name" value="Quinoprot_gluc/sorb_DH_b-prop"/>
</dbReference>
<dbReference type="Gene3D" id="3.40.50.880">
    <property type="match status" value="1"/>
</dbReference>
<dbReference type="Pfam" id="PF18911">
    <property type="entry name" value="PKD_4"/>
    <property type="match status" value="1"/>
</dbReference>
<dbReference type="InterPro" id="IPR005084">
    <property type="entry name" value="CBM6"/>
</dbReference>
<dbReference type="SMART" id="SM00606">
    <property type="entry name" value="CBD_IV"/>
    <property type="match status" value="1"/>
</dbReference>
<dbReference type="CDD" id="cd00146">
    <property type="entry name" value="PKD"/>
    <property type="match status" value="1"/>
</dbReference>
<sequence>MKKARVKIILGFLLLISFFLVGFFVVPHLQSTKVPAKEFKVLVFSKTAGFHHDSIPAGIAAIQALGKANDFRVDATDDASQFSADNLAQYAAVVFLSTTGDVLDKAQQAAFQAYIESGHGYVGIHSASDTLHSWSWYGDLVGAFFTDHPAVAQATVKVADKAHGSTADLPTIWSRIDEWYNYHHNPRGSVHVLATVDEKSYTGGKMGFDHPISWCQKYDGGKSWYTGMGHAIESYTSDSQFQQHILGGILWAAGKVEGDCSATVYSNFNYQKQELISAVQAPMGFDFAPDGRMFLIEIGGRVRVYSPKTEVTKTAVTLKTVSGNEQGLLGIALDPNFAANNWLYLYYSPAGATEEDRISRFTVSGDTIELASEKLLLSVPTQRAECCHHAGDLEFSADGNLYLSTGDNSNPFASDGFAPLDEGAGRSAWDSQKSSANKNDLRGKILRIRPQADGTYTIPSGNLFTDGSGKPEIYIMGARNPFRLTVSPYDNTLYWGEVGPDAGADNLLRGRKGYDEINQAKTAGNYGWPYCIANNKAYVDYDFAAHKSGVAFNCDVPLNNSPNNTGGQSLPAAQNALIYYPYGKSIEFPEMTDGTGRTAAVASVYKFDEANTNVFKLPAYLDKSLIIYDFSRQWFKEVKLDDKGDLLKINPFLTNLNFDHPIYAKVAKDGNLYIAEYGSGGADGKISQVIYTGGGGNLAPTIEASADKTSGLAPLLVTFNTKGTVDMNGDRITYAWDFDNNGTTDSTIPNPSNSYAKNGNYKAKLTVTDSRDEAASMTIPITVGNNAPVVTITTPSAGGFFTWGDTLNYTISVTDAEDATIDCSKVKVTPALGHDEHSHPDATQTGCTGSFKTALSDTNIENTFYYLTAAYTDNGATNANPVTGASTIKILSKDRQAEFYDSWSVGALQTEATADKGAGSNLGFIENGSWIAYKDMDLAGMNGISARVASAGAGGTIEMRVDSITGTLLTTLTVPVTGNWQTWKDVSGKLNQVPTGKHTVYFVFKGKAGYLFNVNKFEFY</sequence>
<dbReference type="PROSITE" id="PS51175">
    <property type="entry name" value="CBM6"/>
    <property type="match status" value="1"/>
</dbReference>
<dbReference type="InterPro" id="IPR022409">
    <property type="entry name" value="PKD/Chitinase_dom"/>
</dbReference>